<dbReference type="NCBIfam" id="TIGR04183">
    <property type="entry name" value="Por_Secre_tail"/>
    <property type="match status" value="1"/>
</dbReference>
<keyword evidence="7" id="KW-0732">Signal</keyword>
<gene>
    <name evidence="14" type="ORF">AAEO56_10360</name>
</gene>
<keyword evidence="10" id="KW-0482">Metalloprotease</keyword>
<keyword evidence="9" id="KW-0862">Zinc</keyword>
<evidence type="ECO:0000313" key="14">
    <source>
        <dbReference type="EMBL" id="MEL1244664.1"/>
    </source>
</evidence>
<dbReference type="Gene3D" id="3.10.170.10">
    <property type="match status" value="1"/>
</dbReference>
<evidence type="ECO:0000259" key="12">
    <source>
        <dbReference type="Pfam" id="PF02225"/>
    </source>
</evidence>
<dbReference type="SUPFAM" id="SSF55486">
    <property type="entry name" value="Metalloproteases ('zincins'), catalytic domain"/>
    <property type="match status" value="1"/>
</dbReference>
<name>A0ABU9HX07_9FLAO</name>
<dbReference type="CDD" id="cd09596">
    <property type="entry name" value="M36"/>
    <property type="match status" value="1"/>
</dbReference>
<dbReference type="InterPro" id="IPR027268">
    <property type="entry name" value="Peptidase_M4/M1_CTD_sf"/>
</dbReference>
<dbReference type="InterPro" id="IPR046450">
    <property type="entry name" value="PA_dom_sf"/>
</dbReference>
<dbReference type="PANTHER" id="PTHR33478:SF1">
    <property type="entry name" value="EXTRACELLULAR METALLOPROTEINASE MEP"/>
    <property type="match status" value="1"/>
</dbReference>
<dbReference type="CDD" id="cd04818">
    <property type="entry name" value="PA_subtilisin_1"/>
    <property type="match status" value="1"/>
</dbReference>
<evidence type="ECO:0000256" key="9">
    <source>
        <dbReference type="ARBA" id="ARBA00022833"/>
    </source>
</evidence>
<accession>A0ABU9HX07</accession>
<evidence type="ECO:0000256" key="8">
    <source>
        <dbReference type="ARBA" id="ARBA00022801"/>
    </source>
</evidence>
<dbReference type="InterPro" id="IPR001842">
    <property type="entry name" value="Peptidase_M36"/>
</dbReference>
<evidence type="ECO:0000256" key="10">
    <source>
        <dbReference type="ARBA" id="ARBA00023049"/>
    </source>
</evidence>
<evidence type="ECO:0000256" key="1">
    <source>
        <dbReference type="ARBA" id="ARBA00001947"/>
    </source>
</evidence>
<comment type="caution">
    <text evidence="14">The sequence shown here is derived from an EMBL/GenBank/DDBJ whole genome shotgun (WGS) entry which is preliminary data.</text>
</comment>
<dbReference type="NCBIfam" id="NF038113">
    <property type="entry name" value="T9SSA_dep_M36"/>
    <property type="match status" value="1"/>
</dbReference>
<keyword evidence="6" id="KW-0479">Metal-binding</keyword>
<dbReference type="PANTHER" id="PTHR33478">
    <property type="entry name" value="EXTRACELLULAR METALLOPROTEINASE MEP"/>
    <property type="match status" value="1"/>
</dbReference>
<evidence type="ECO:0000256" key="2">
    <source>
        <dbReference type="ARBA" id="ARBA00004613"/>
    </source>
</evidence>
<evidence type="ECO:0000256" key="7">
    <source>
        <dbReference type="ARBA" id="ARBA00022729"/>
    </source>
</evidence>
<sequence>MNKLYYLLWFTALSPFLGFSQTGHETIQEFLNSNYSKWNLTQQDVSDWIIESEGNSKSTKIYNYYIVQRYQGIEIFHAVSNVWMKNNQVVNVTNRFIDNVNQKVNTISPSITVLEGLFKAKAALDIPNEESNTIINNPESHIYFISNGALQPIKAKLVYQKIKNTLRLAWDFKIPEANHNHYWSVRIDAVNGQLLDKKDWVVRCNFDHDAFQKNDKDFCFNFNDKILKPLAVDVPSGSYRVIPYNIESPNHGSRALISGPSDIVASPFGWHDTDGNVGNEYTITRGNNVYAYEDINDLDLPGLSPDGGANLVFDFPYPGNNFPASDYTNAATTNLFYMNNVVHDIFYHYGFDEQNGNFQANNYGLGGNDNDFVIAEAQDGSRLNNANFLTPPDGESGYMQMYLWNRKPEENLIKVNSPSSISGDYSAIDNSFVDGHVDLPIHPLNLTANLVLYDDGEVNNAEACVPAINASSLNGNIAVIRRGTCTSIEKVLNAQDAGAIAVIVVNNLDNNLYISGSDDTITIPAICVNQSTGEFLINQMATNTVEVSLSMPPSGFINADGDFDNVVIAHEYGHGISTRLTGGRFNTDCLDNDEQMGEGWSDWFGLMLQMKPGDFDTQPKGIGTFVSNQPTDGGGIRRYPYSTDMTINPFTFADTNTAILPHGIGSVWATMLWDLSWAYINKYGFNSNIYTGNGGNNKVLQVIVDALKLQPCNPSFVEARDAIIAADQAITGGQDYCMIWEVFARRGLGYYASSGDGFSSVDQSEDFTVPDPGPNCTLGIDYFHDNELIKVYPNPSNGKITISISHFSGNIDIEVVDINGRIISSIKKIEFNLSEDIDLGGIQSGVYILRIKSDVINISKKIILN</sequence>
<comment type="subcellular location">
    <subcellularLocation>
        <location evidence="2">Secreted</location>
    </subcellularLocation>
</comment>
<keyword evidence="5" id="KW-0645">Protease</keyword>
<feature type="domain" description="Secretion system C-terminal sorting" evidence="13">
    <location>
        <begin position="791"/>
        <end position="863"/>
    </location>
</feature>
<evidence type="ECO:0000256" key="6">
    <source>
        <dbReference type="ARBA" id="ARBA00022723"/>
    </source>
</evidence>
<dbReference type="EMBL" id="JBBYHR010000005">
    <property type="protein sequence ID" value="MEL1244664.1"/>
    <property type="molecule type" value="Genomic_DNA"/>
</dbReference>
<dbReference type="RefSeq" id="WP_341696981.1">
    <property type="nucleotide sequence ID" value="NZ_JBBYHR010000005.1"/>
</dbReference>
<evidence type="ECO:0000256" key="3">
    <source>
        <dbReference type="ARBA" id="ARBA00006006"/>
    </source>
</evidence>
<dbReference type="SUPFAM" id="SSF52025">
    <property type="entry name" value="PA domain"/>
    <property type="match status" value="1"/>
</dbReference>
<evidence type="ECO:0000313" key="15">
    <source>
        <dbReference type="Proteomes" id="UP001464555"/>
    </source>
</evidence>
<evidence type="ECO:0000256" key="5">
    <source>
        <dbReference type="ARBA" id="ARBA00022670"/>
    </source>
</evidence>
<reference evidence="14 15" key="1">
    <citation type="submission" date="2024-04" db="EMBL/GenBank/DDBJ databases">
        <title>Flavobacterium sp. DGU11 16S ribosomal RNA gene Genome sequencing and assembly.</title>
        <authorList>
            <person name="Park S."/>
        </authorList>
    </citation>
    <scope>NUCLEOTIDE SEQUENCE [LARGE SCALE GENOMIC DNA]</scope>
    <source>
        <strain evidence="14 15">DGU11</strain>
    </source>
</reference>
<protein>
    <submittedName>
        <fullName evidence="14">T9SS-dependent M36 family metallopeptidase</fullName>
    </submittedName>
</protein>
<organism evidence="14 15">
    <name type="scientific">Flavobacterium arundinis</name>
    <dbReference type="NCBI Taxonomy" id="3139143"/>
    <lineage>
        <taxon>Bacteria</taxon>
        <taxon>Pseudomonadati</taxon>
        <taxon>Bacteroidota</taxon>
        <taxon>Flavobacteriia</taxon>
        <taxon>Flavobacteriales</taxon>
        <taxon>Flavobacteriaceae</taxon>
        <taxon>Flavobacterium</taxon>
    </lineage>
</organism>
<keyword evidence="15" id="KW-1185">Reference proteome</keyword>
<comment type="similarity">
    <text evidence="3">Belongs to the peptidase M36 family.</text>
</comment>
<keyword evidence="4" id="KW-0964">Secreted</keyword>
<evidence type="ECO:0000256" key="11">
    <source>
        <dbReference type="ARBA" id="ARBA00023145"/>
    </source>
</evidence>
<evidence type="ECO:0000259" key="13">
    <source>
        <dbReference type="Pfam" id="PF18962"/>
    </source>
</evidence>
<comment type="cofactor">
    <cofactor evidence="1">
        <name>Zn(2+)</name>
        <dbReference type="ChEBI" id="CHEBI:29105"/>
    </cofactor>
</comment>
<evidence type="ECO:0000256" key="4">
    <source>
        <dbReference type="ARBA" id="ARBA00022525"/>
    </source>
</evidence>
<dbReference type="Pfam" id="PF02128">
    <property type="entry name" value="Peptidase_M36"/>
    <property type="match status" value="1"/>
</dbReference>
<keyword evidence="11" id="KW-0865">Zymogen</keyword>
<keyword evidence="8" id="KW-0378">Hydrolase</keyword>
<feature type="domain" description="PA" evidence="12">
    <location>
        <begin position="447"/>
        <end position="534"/>
    </location>
</feature>
<dbReference type="Pfam" id="PF18962">
    <property type="entry name" value="Por_Secre_tail"/>
    <property type="match status" value="1"/>
</dbReference>
<dbReference type="InterPro" id="IPR003137">
    <property type="entry name" value="PA_domain"/>
</dbReference>
<dbReference type="Gene3D" id="1.10.390.10">
    <property type="entry name" value="Neutral Protease Domain 2"/>
    <property type="match status" value="1"/>
</dbReference>
<dbReference type="Gene3D" id="3.50.30.30">
    <property type="match status" value="1"/>
</dbReference>
<dbReference type="Proteomes" id="UP001464555">
    <property type="component" value="Unassembled WGS sequence"/>
</dbReference>
<proteinExistence type="inferred from homology"/>
<dbReference type="InterPro" id="IPR026444">
    <property type="entry name" value="Secre_tail"/>
</dbReference>
<dbReference type="Pfam" id="PF02225">
    <property type="entry name" value="PA"/>
    <property type="match status" value="1"/>
</dbReference>
<dbReference type="InterPro" id="IPR050371">
    <property type="entry name" value="Fungal_virulence_M36"/>
</dbReference>